<dbReference type="InterPro" id="IPR023577">
    <property type="entry name" value="CYTH_domain"/>
</dbReference>
<evidence type="ECO:0000313" key="3">
    <source>
        <dbReference type="Proteomes" id="UP000037943"/>
    </source>
</evidence>
<dbReference type="SMART" id="SM01118">
    <property type="entry name" value="CYTH"/>
    <property type="match status" value="1"/>
</dbReference>
<organism evidence="2 3">
    <name type="scientific">Pseudomonas amygdali pv. lachrymans</name>
    <name type="common">Pseudomonas syringae pv. lachrymans</name>
    <dbReference type="NCBI Taxonomy" id="53707"/>
    <lineage>
        <taxon>Bacteria</taxon>
        <taxon>Pseudomonadati</taxon>
        <taxon>Pseudomonadota</taxon>
        <taxon>Gammaproteobacteria</taxon>
        <taxon>Pseudomonadales</taxon>
        <taxon>Pseudomonadaceae</taxon>
        <taxon>Pseudomonas</taxon>
        <taxon>Pseudomonas amygdali</taxon>
    </lineage>
</organism>
<gene>
    <name evidence="2" type="ORF">AC499_0940</name>
</gene>
<dbReference type="CDD" id="cd07891">
    <property type="entry name" value="CYTH-like_CthTTM-like_1"/>
    <property type="match status" value="1"/>
</dbReference>
<dbReference type="Gene3D" id="2.40.320.10">
    <property type="entry name" value="Hypothetical Protein Pfu-838710-001"/>
    <property type="match status" value="1"/>
</dbReference>
<dbReference type="InterPro" id="IPR012042">
    <property type="entry name" value="NeuTTM/CthTTM-like"/>
</dbReference>
<keyword evidence="3" id="KW-1185">Reference proteome</keyword>
<sequence length="302" mass="33814">MNFPSIAGDHPNVDDVLRQELQEAGIEIHSLEFLRGKGEVKTAIRGELFGWDFERAWGYWIAKGPGIDADTAEALHVEHGNTVRINGDCTSPNPRVALKGLGCGYYHVDDQKGLNALVRAIESVVQASAHDPDHKYAEQNSIGDEIERKFLVKDGWREQVECSSILRQGYLNSNPARTVRIRIQDGRAVQTVKGMSDDSGEKRPELNKKLSLEEAEFLLQLCEPGMIDKTRHFVPSAEHLWEIDEFHGDNSGLIMAEISFKTQGEDFVKPEWLGEEVTGRPEYYNSSLAKHPFSAWGRGAEA</sequence>
<reference evidence="2 3" key="2">
    <citation type="submission" date="2015-10" db="EMBL/GenBank/DDBJ databases">
        <title>Comparative genomics and high-throughput reverse genetic screens identify a new phytobacterial MAMP and an Arabidopsis receptor required for immune elicitation.</title>
        <authorList>
            <person name="Mott G.A."/>
            <person name="Thakur S."/>
            <person name="Wang P.W."/>
            <person name="Desveaux D."/>
            <person name="Guttman D.S."/>
        </authorList>
    </citation>
    <scope>NUCLEOTIDE SEQUENCE [LARGE SCALE GENOMIC DNA]</scope>
    <source>
        <strain evidence="2 3">107</strain>
    </source>
</reference>
<name>A0ABR5KT06_PSEAV</name>
<dbReference type="Proteomes" id="UP000037943">
    <property type="component" value="Unassembled WGS sequence"/>
</dbReference>
<feature type="domain" description="CYTH" evidence="1">
    <location>
        <begin position="143"/>
        <end position="290"/>
    </location>
</feature>
<dbReference type="GeneID" id="39473850"/>
<evidence type="ECO:0000313" key="2">
    <source>
        <dbReference type="EMBL" id="KPC17738.1"/>
    </source>
</evidence>
<protein>
    <recommendedName>
        <fullName evidence="1">CYTH domain-containing protein</fullName>
    </recommendedName>
</protein>
<dbReference type="SUPFAM" id="SSF55154">
    <property type="entry name" value="CYTH-like phosphatases"/>
    <property type="match status" value="1"/>
</dbReference>
<proteinExistence type="predicted"/>
<comment type="caution">
    <text evidence="2">The sequence shown here is derived from an EMBL/GenBank/DDBJ whole genome shotgun (WGS) entry which is preliminary data.</text>
</comment>
<dbReference type="InterPro" id="IPR033469">
    <property type="entry name" value="CYTH-like_dom_sf"/>
</dbReference>
<evidence type="ECO:0000259" key="1">
    <source>
        <dbReference type="PROSITE" id="PS51707"/>
    </source>
</evidence>
<dbReference type="PANTHER" id="PTHR40114:SF1">
    <property type="entry name" value="SLR0698 PROTEIN"/>
    <property type="match status" value="1"/>
</dbReference>
<dbReference type="Pfam" id="PF01928">
    <property type="entry name" value="CYTH"/>
    <property type="match status" value="1"/>
</dbReference>
<dbReference type="RefSeq" id="WP_005742507.1">
    <property type="nucleotide sequence ID" value="NZ_LGLK01000057.1"/>
</dbReference>
<accession>A0ABR5KT06</accession>
<dbReference type="PANTHER" id="PTHR40114">
    <property type="entry name" value="SLR0698 PROTEIN"/>
    <property type="match status" value="1"/>
</dbReference>
<reference evidence="2 3" key="1">
    <citation type="submission" date="2015-07" db="EMBL/GenBank/DDBJ databases">
        <authorList>
            <person name="O'Brien H.E."/>
            <person name="Thakur S."/>
            <person name="Gong Y."/>
            <person name="Wang P.W."/>
            <person name="Guttman D.S."/>
        </authorList>
    </citation>
    <scope>NUCLEOTIDE SEQUENCE [LARGE SCALE GENOMIC DNA]</scope>
    <source>
        <strain evidence="2 3">107</strain>
    </source>
</reference>
<dbReference type="EMBL" id="LGLK01000057">
    <property type="protein sequence ID" value="KPC17738.1"/>
    <property type="molecule type" value="Genomic_DNA"/>
</dbReference>
<dbReference type="PROSITE" id="PS51707">
    <property type="entry name" value="CYTH"/>
    <property type="match status" value="1"/>
</dbReference>